<feature type="chain" id="PRO_5040179687" evidence="8">
    <location>
        <begin position="17"/>
        <end position="511"/>
    </location>
</feature>
<keyword evidence="12" id="KW-1185">Reference proteome</keyword>
<dbReference type="InterPro" id="IPR007051">
    <property type="entry name" value="CHORD_dom"/>
</dbReference>
<gene>
    <name evidence="11" type="ORF">DXG03_005069</name>
</gene>
<evidence type="ECO:0000256" key="7">
    <source>
        <dbReference type="ARBA" id="ARBA00023136"/>
    </source>
</evidence>
<protein>
    <submittedName>
        <fullName evidence="11">Uncharacterized protein</fullName>
    </submittedName>
</protein>
<keyword evidence="4" id="KW-0677">Repeat</keyword>
<dbReference type="CDD" id="cd06466">
    <property type="entry name" value="p23_CS_SGT1_like"/>
    <property type="match status" value="1"/>
</dbReference>
<sequence length="511" mass="55856">MLVNAMLGTILWGTYAEAFIAMEPFLSDYSTLHAAMAGGLAGGVQALLAAPAENVRLVLEGGTGGSSWSKAWKEVFQGTKDKSISGKSDIEDIRQLRGWMKDVRGMAGRGWNGWGWGLGKDICGFAAFFSIFEVTRRGALQVKHLAQKLGEQIYDEDAGGKALRNQIPRIIHGVALISGGVGHLTQKRKHDVNRDIDIFKVFHEGLKSWSCCNDVYKPVLEFDEFMKIPGCAEADRHTVEAPKAELPKPTPATSFSVEDSGSGQEVYSTVTKQSISVPSAAPALALASVVEEEDDLKVSVAPGTTCRRTGCKLAFISDAANRQGDGEGTVCTYHPSPPLFREGSKGYLCCKRRVLEFDEFLKIEGCKTGRHLFSPLKTTPAAEELTTCRVDHYQTVDQVHVSVFGKKADKERSAIVIEETKIKLDLYLPGPKRFTRTLDLFGPIDPGRSSYQFFGTKVELHLQKRDGRSWTVLEKTIQDLGNISLTFGVGGRTGTVGAKHLVLDDINKARV</sequence>
<evidence type="ECO:0000259" key="10">
    <source>
        <dbReference type="PROSITE" id="PS51401"/>
    </source>
</evidence>
<keyword evidence="8" id="KW-0732">Signal</keyword>
<evidence type="ECO:0000256" key="5">
    <source>
        <dbReference type="ARBA" id="ARBA00022833"/>
    </source>
</evidence>
<dbReference type="SUPFAM" id="SSF103506">
    <property type="entry name" value="Mitochondrial carrier"/>
    <property type="match status" value="1"/>
</dbReference>
<reference evidence="11" key="2">
    <citation type="submission" date="2021-10" db="EMBL/GenBank/DDBJ databases">
        <title>Phylogenomics reveals ancestral predisposition of the termite-cultivated fungus Termitomyces towards a domesticated lifestyle.</title>
        <authorList>
            <person name="Auxier B."/>
            <person name="Grum-Grzhimaylo A."/>
            <person name="Cardenas M.E."/>
            <person name="Lodge J.D."/>
            <person name="Laessoe T."/>
            <person name="Pedersen O."/>
            <person name="Smith M.E."/>
            <person name="Kuyper T.W."/>
            <person name="Franco-Molano E.A."/>
            <person name="Baroni T.J."/>
            <person name="Aanen D.K."/>
        </authorList>
    </citation>
    <scope>NUCLEOTIDE SEQUENCE</scope>
    <source>
        <strain evidence="11">AP01</strain>
        <tissue evidence="11">Mycelium</tissue>
    </source>
</reference>
<organism evidence="11 12">
    <name type="scientific">Asterophora parasitica</name>
    <dbReference type="NCBI Taxonomy" id="117018"/>
    <lineage>
        <taxon>Eukaryota</taxon>
        <taxon>Fungi</taxon>
        <taxon>Dikarya</taxon>
        <taxon>Basidiomycota</taxon>
        <taxon>Agaricomycotina</taxon>
        <taxon>Agaricomycetes</taxon>
        <taxon>Agaricomycetidae</taxon>
        <taxon>Agaricales</taxon>
        <taxon>Tricholomatineae</taxon>
        <taxon>Lyophyllaceae</taxon>
        <taxon>Asterophora</taxon>
    </lineage>
</organism>
<dbReference type="PROSITE" id="PS51203">
    <property type="entry name" value="CS"/>
    <property type="match status" value="1"/>
</dbReference>
<comment type="subcellular location">
    <subcellularLocation>
        <location evidence="1">Membrane</location>
    </subcellularLocation>
</comment>
<name>A0A9P7GEX4_9AGAR</name>
<dbReference type="SUPFAM" id="SSF49764">
    <property type="entry name" value="HSP20-like chaperones"/>
    <property type="match status" value="1"/>
</dbReference>
<feature type="domain" description="CHORD" evidence="10">
    <location>
        <begin position="306"/>
        <end position="371"/>
    </location>
</feature>
<dbReference type="OrthoDB" id="1898560at2759"/>
<dbReference type="Gene3D" id="4.10.1130.20">
    <property type="match status" value="2"/>
</dbReference>
<feature type="signal peptide" evidence="8">
    <location>
        <begin position="1"/>
        <end position="16"/>
    </location>
</feature>
<dbReference type="EMBL" id="JABCKV010000030">
    <property type="protein sequence ID" value="KAG5645922.1"/>
    <property type="molecule type" value="Genomic_DNA"/>
</dbReference>
<reference evidence="11" key="1">
    <citation type="submission" date="2020-07" db="EMBL/GenBank/DDBJ databases">
        <authorList>
            <person name="Nieuwenhuis M."/>
            <person name="Van De Peppel L.J.J."/>
        </authorList>
    </citation>
    <scope>NUCLEOTIDE SEQUENCE</scope>
    <source>
        <strain evidence="11">AP01</strain>
        <tissue evidence="11">Mycelium</tissue>
    </source>
</reference>
<comment type="caution">
    <text evidence="11">The sequence shown here is derived from an EMBL/GenBank/DDBJ whole genome shotgun (WGS) entry which is preliminary data.</text>
</comment>
<keyword evidence="7" id="KW-0472">Membrane</keyword>
<dbReference type="Pfam" id="PF04969">
    <property type="entry name" value="CS"/>
    <property type="match status" value="1"/>
</dbReference>
<evidence type="ECO:0000259" key="9">
    <source>
        <dbReference type="PROSITE" id="PS51203"/>
    </source>
</evidence>
<dbReference type="PANTHER" id="PTHR46983:SF3">
    <property type="entry name" value="CHPADIPLOID STATE MAINTENANCE PROTEIN CHPA"/>
    <property type="match status" value="1"/>
</dbReference>
<dbReference type="InterPro" id="IPR039790">
    <property type="entry name" value="CHRD1"/>
</dbReference>
<evidence type="ECO:0000256" key="2">
    <source>
        <dbReference type="ARBA" id="ARBA00022692"/>
    </source>
</evidence>
<dbReference type="InterPro" id="IPR008978">
    <property type="entry name" value="HSP20-like_chaperone"/>
</dbReference>
<evidence type="ECO:0000256" key="8">
    <source>
        <dbReference type="SAM" id="SignalP"/>
    </source>
</evidence>
<dbReference type="AlphaFoldDB" id="A0A9P7GEX4"/>
<dbReference type="GO" id="GO:0016020">
    <property type="term" value="C:membrane"/>
    <property type="evidence" value="ECO:0007669"/>
    <property type="project" value="UniProtKB-SubCell"/>
</dbReference>
<dbReference type="GO" id="GO:0046872">
    <property type="term" value="F:metal ion binding"/>
    <property type="evidence" value="ECO:0007669"/>
    <property type="project" value="UniProtKB-KW"/>
</dbReference>
<evidence type="ECO:0000256" key="6">
    <source>
        <dbReference type="ARBA" id="ARBA00022989"/>
    </source>
</evidence>
<feature type="domain" description="CS" evidence="9">
    <location>
        <begin position="385"/>
        <end position="474"/>
    </location>
</feature>
<dbReference type="Gene3D" id="1.50.40.10">
    <property type="entry name" value="Mitochondrial carrier domain"/>
    <property type="match status" value="1"/>
</dbReference>
<evidence type="ECO:0000313" key="12">
    <source>
        <dbReference type="Proteomes" id="UP000775547"/>
    </source>
</evidence>
<keyword evidence="3" id="KW-0479">Metal-binding</keyword>
<dbReference type="Gene3D" id="2.60.40.790">
    <property type="match status" value="1"/>
</dbReference>
<dbReference type="Proteomes" id="UP000775547">
    <property type="component" value="Unassembled WGS sequence"/>
</dbReference>
<proteinExistence type="predicted"/>
<keyword evidence="5" id="KW-0862">Zinc</keyword>
<evidence type="ECO:0000313" key="11">
    <source>
        <dbReference type="EMBL" id="KAG5645922.1"/>
    </source>
</evidence>
<keyword evidence="2" id="KW-0812">Transmembrane</keyword>
<accession>A0A9P7GEX4</accession>
<keyword evidence="6" id="KW-1133">Transmembrane helix</keyword>
<evidence type="ECO:0000256" key="3">
    <source>
        <dbReference type="ARBA" id="ARBA00022723"/>
    </source>
</evidence>
<dbReference type="PANTHER" id="PTHR46983">
    <property type="entry name" value="CYSTEINE AND HISTIDINE-RICH DOMAIN-CONTAINING PROTEIN 1"/>
    <property type="match status" value="1"/>
</dbReference>
<dbReference type="InterPro" id="IPR023395">
    <property type="entry name" value="MCP_dom_sf"/>
</dbReference>
<dbReference type="Pfam" id="PF04968">
    <property type="entry name" value="CHORD"/>
    <property type="match status" value="2"/>
</dbReference>
<dbReference type="InterPro" id="IPR007052">
    <property type="entry name" value="CS_dom"/>
</dbReference>
<evidence type="ECO:0000256" key="1">
    <source>
        <dbReference type="ARBA" id="ARBA00004370"/>
    </source>
</evidence>
<evidence type="ECO:0000256" key="4">
    <source>
        <dbReference type="ARBA" id="ARBA00022737"/>
    </source>
</evidence>
<dbReference type="PROSITE" id="PS51401">
    <property type="entry name" value="CHORD"/>
    <property type="match status" value="1"/>
</dbReference>